<evidence type="ECO:0000256" key="2">
    <source>
        <dbReference type="ARBA" id="ARBA00022741"/>
    </source>
</evidence>
<dbReference type="GO" id="GO:0005737">
    <property type="term" value="C:cytoplasm"/>
    <property type="evidence" value="ECO:0007669"/>
    <property type="project" value="TreeGrafter"/>
</dbReference>
<evidence type="ECO:0000256" key="3">
    <source>
        <dbReference type="ARBA" id="ARBA00022840"/>
    </source>
</evidence>
<keyword evidence="4 5" id="KW-0238">DNA-binding</keyword>
<keyword evidence="2" id="KW-0547">Nucleotide-binding</keyword>
<dbReference type="SUPFAM" id="SSF52540">
    <property type="entry name" value="P-loop containing nucleoside triphosphate hydrolases"/>
    <property type="match status" value="1"/>
</dbReference>
<dbReference type="Pfam" id="PF00486">
    <property type="entry name" value="Trans_reg_C"/>
    <property type="match status" value="1"/>
</dbReference>
<reference evidence="7 8" key="1">
    <citation type="submission" date="2019-07" db="EMBL/GenBank/DDBJ databases">
        <title>Cryptosporangium phraense sp. nov., isolated from plant litter.</title>
        <authorList>
            <person name="Suriyachadkun C."/>
        </authorList>
    </citation>
    <scope>NUCLEOTIDE SEQUENCE [LARGE SCALE GENOMIC DNA]</scope>
    <source>
        <strain evidence="7 8">A-T 5661</strain>
    </source>
</reference>
<dbReference type="InterPro" id="IPR036388">
    <property type="entry name" value="WH-like_DNA-bd_sf"/>
</dbReference>
<dbReference type="SMART" id="SM01043">
    <property type="entry name" value="BTAD"/>
    <property type="match status" value="1"/>
</dbReference>
<dbReference type="Gene3D" id="1.25.40.10">
    <property type="entry name" value="Tetratricopeptide repeat domain"/>
    <property type="match status" value="1"/>
</dbReference>
<dbReference type="Pfam" id="PF13191">
    <property type="entry name" value="AAA_16"/>
    <property type="match status" value="1"/>
</dbReference>
<keyword evidence="3" id="KW-0067">ATP-binding</keyword>
<dbReference type="GO" id="GO:0004016">
    <property type="term" value="F:adenylate cyclase activity"/>
    <property type="evidence" value="ECO:0007669"/>
    <property type="project" value="TreeGrafter"/>
</dbReference>
<dbReference type="Proteomes" id="UP000317982">
    <property type="component" value="Unassembled WGS sequence"/>
</dbReference>
<name>A0A545B2Q1_9ACTN</name>
<dbReference type="GO" id="GO:0006355">
    <property type="term" value="P:regulation of DNA-templated transcription"/>
    <property type="evidence" value="ECO:0007669"/>
    <property type="project" value="InterPro"/>
</dbReference>
<dbReference type="Gene3D" id="1.10.10.10">
    <property type="entry name" value="Winged helix-like DNA-binding domain superfamily/Winged helix DNA-binding domain"/>
    <property type="match status" value="1"/>
</dbReference>
<feature type="DNA-binding region" description="OmpR/PhoB-type" evidence="5">
    <location>
        <begin position="1"/>
        <end position="89"/>
    </location>
</feature>
<dbReference type="CDD" id="cd15831">
    <property type="entry name" value="BTAD"/>
    <property type="match status" value="1"/>
</dbReference>
<dbReference type="InterPro" id="IPR005158">
    <property type="entry name" value="BTAD"/>
</dbReference>
<dbReference type="SMART" id="SM00862">
    <property type="entry name" value="Trans_reg_C"/>
    <property type="match status" value="1"/>
</dbReference>
<feature type="domain" description="OmpR/PhoB-type" evidence="6">
    <location>
        <begin position="1"/>
        <end position="89"/>
    </location>
</feature>
<dbReference type="PROSITE" id="PS51755">
    <property type="entry name" value="OMPR_PHOB"/>
    <property type="match status" value="1"/>
</dbReference>
<dbReference type="EMBL" id="VIRS01000001">
    <property type="protein sequence ID" value="TQS47125.1"/>
    <property type="molecule type" value="Genomic_DNA"/>
</dbReference>
<dbReference type="InterPro" id="IPR027417">
    <property type="entry name" value="P-loop_NTPase"/>
</dbReference>
<keyword evidence="8" id="KW-1185">Reference proteome</keyword>
<comment type="caution">
    <text evidence="7">The sequence shown here is derived from an EMBL/GenBank/DDBJ whole genome shotgun (WGS) entry which is preliminary data.</text>
</comment>
<dbReference type="GO" id="GO:0000160">
    <property type="term" value="P:phosphorelay signal transduction system"/>
    <property type="evidence" value="ECO:0007669"/>
    <property type="project" value="InterPro"/>
</dbReference>
<comment type="similarity">
    <text evidence="1">Belongs to the AfsR/DnrI/RedD regulatory family.</text>
</comment>
<protein>
    <submittedName>
        <fullName evidence="7">AAA family ATPase</fullName>
    </submittedName>
</protein>
<evidence type="ECO:0000256" key="1">
    <source>
        <dbReference type="ARBA" id="ARBA00005820"/>
    </source>
</evidence>
<dbReference type="GO" id="GO:0003677">
    <property type="term" value="F:DNA binding"/>
    <property type="evidence" value="ECO:0007669"/>
    <property type="project" value="UniProtKB-UniRule"/>
</dbReference>
<dbReference type="InterPro" id="IPR041664">
    <property type="entry name" value="AAA_16"/>
</dbReference>
<dbReference type="OrthoDB" id="134712at2"/>
<evidence type="ECO:0000259" key="6">
    <source>
        <dbReference type="PROSITE" id="PS51755"/>
    </source>
</evidence>
<proteinExistence type="inferred from homology"/>
<organism evidence="7 8">
    <name type="scientific">Cryptosporangium phraense</name>
    <dbReference type="NCBI Taxonomy" id="2593070"/>
    <lineage>
        <taxon>Bacteria</taxon>
        <taxon>Bacillati</taxon>
        <taxon>Actinomycetota</taxon>
        <taxon>Actinomycetes</taxon>
        <taxon>Cryptosporangiales</taxon>
        <taxon>Cryptosporangiaceae</taxon>
        <taxon>Cryptosporangium</taxon>
    </lineage>
</organism>
<dbReference type="PANTHER" id="PTHR16305:SF28">
    <property type="entry name" value="GUANYLATE CYCLASE DOMAIN-CONTAINING PROTEIN"/>
    <property type="match status" value="1"/>
</dbReference>
<evidence type="ECO:0000256" key="5">
    <source>
        <dbReference type="PROSITE-ProRule" id="PRU01091"/>
    </source>
</evidence>
<dbReference type="InterPro" id="IPR001867">
    <property type="entry name" value="OmpR/PhoB-type_DNA-bd"/>
</dbReference>
<dbReference type="PANTHER" id="PTHR16305">
    <property type="entry name" value="TESTICULAR SOLUBLE ADENYLYL CYCLASE"/>
    <property type="match status" value="1"/>
</dbReference>
<dbReference type="InterPro" id="IPR016032">
    <property type="entry name" value="Sig_transdc_resp-reg_C-effctor"/>
</dbReference>
<sequence length="1034" mass="110378">MRIWRDGVELNVGHGKQANLLALLLARANQPVGTGELIAMLWSADPPATAVNVVQKYVGALRRLLEPGIAARDTGSYLVRRGAGYMFSAGPDVLDVVRFRESIEAARADPEPRAALDAYAEALGLWRGPVADGFVRETGAMPVFAAVEDEFLDACAAAAELAVALGAPDRVAQPLQLAASMAPLHEPVLAALVTTLGAAGRQADALAVYQQVRTRLAEELGVDPGRALQDAQQFVLTRSLPSQPPTRATTPSPGLVGRAEELAVLRQGLESARTGGASLVLLEGEPGVGKTRLVEAAAGEAAQRGALVVWGSCLEGDGTPAMWPWVRTIGAVLDHLPTAEREKWLAGSLGRLVETRDGTPALPRSDDQFRLFEQAATALAAAGARQPVMVVIDDLQWADVASLHLFVHLTARLPAGVLLVGTLRNWAPLPDRELTRVLAEASRVPGHRRIRLGPLSPDEVAELVRRETGQLPDVGAVRRIRLRTAGNPFFVRELARLLADEGELTEDAVAEAGVPSTVRDIVRGRLAGLDEPARDLLQIAALVGRDVDLRLLARAADLTAQACLDRLEPVEALGLLGPDPGNPFSYRFAHDLVRESVSVAASRRQEPGLHLRIANALEDGAQDGESVAERLAHHLWSAGPLADPARTAAALVRAGRRATMKYAFEAAERQLLSAVDVARGAGLPELELAALSQLTTFLGMRVGSPAADLRLLQRAETLARTLGRELDAVEFLYSQWIRFSQGVDIGRSGRQAQQMLDQGLSSRSPIVGAYGACAWGVHQYEIGHSGEAVRSLTRAYRLVTEEDVEPDEVLLQRRLQREVPVWLATMTALHGDVDAARRLFATAEADAGDDRSATTIWAGMAALTAATVGDPAWALRAAERGIATDLEFSWILLGTYQRLARSWAGAVTGDDPGRAAAEARDLIEERLVDPPLASAATWYGLLAEAWLAAGEPDEAAAALDRADAIADATGQRDAAGLIALMHARVLAARGRPADEVRAAAEDARALSLAAEAHLFVRRADDFLAELALKKPRSH</sequence>
<dbReference type="Pfam" id="PF03704">
    <property type="entry name" value="BTAD"/>
    <property type="match status" value="1"/>
</dbReference>
<gene>
    <name evidence="7" type="ORF">FL583_01060</name>
</gene>
<accession>A0A545B2Q1</accession>
<dbReference type="SUPFAM" id="SSF46894">
    <property type="entry name" value="C-terminal effector domain of the bipartite response regulators"/>
    <property type="match status" value="1"/>
</dbReference>
<dbReference type="AlphaFoldDB" id="A0A545B2Q1"/>
<dbReference type="InterPro" id="IPR011990">
    <property type="entry name" value="TPR-like_helical_dom_sf"/>
</dbReference>
<dbReference type="SUPFAM" id="SSF48452">
    <property type="entry name" value="TPR-like"/>
    <property type="match status" value="1"/>
</dbReference>
<evidence type="ECO:0000313" key="7">
    <source>
        <dbReference type="EMBL" id="TQS47125.1"/>
    </source>
</evidence>
<evidence type="ECO:0000256" key="4">
    <source>
        <dbReference type="ARBA" id="ARBA00023125"/>
    </source>
</evidence>
<evidence type="ECO:0000313" key="8">
    <source>
        <dbReference type="Proteomes" id="UP000317982"/>
    </source>
</evidence>
<dbReference type="GO" id="GO:0005524">
    <property type="term" value="F:ATP binding"/>
    <property type="evidence" value="ECO:0007669"/>
    <property type="project" value="UniProtKB-KW"/>
</dbReference>
<dbReference type="InParanoid" id="A0A545B2Q1"/>